<accession>A0A839UH36</accession>
<evidence type="ECO:0000313" key="2">
    <source>
        <dbReference type="Proteomes" id="UP000554520"/>
    </source>
</evidence>
<dbReference type="EMBL" id="JACHXN010000017">
    <property type="protein sequence ID" value="MBB3148170.1"/>
    <property type="molecule type" value="Genomic_DNA"/>
</dbReference>
<evidence type="ECO:0000313" key="1">
    <source>
        <dbReference type="EMBL" id="MBB3148170.1"/>
    </source>
</evidence>
<dbReference type="SUPFAM" id="SSF51735">
    <property type="entry name" value="NAD(P)-binding Rossmann-fold domains"/>
    <property type="match status" value="1"/>
</dbReference>
<dbReference type="Proteomes" id="UP000554520">
    <property type="component" value="Unassembled WGS sequence"/>
</dbReference>
<comment type="caution">
    <text evidence="1">The sequence shown here is derived from an EMBL/GenBank/DDBJ whole genome shotgun (WGS) entry which is preliminary data.</text>
</comment>
<keyword evidence="2" id="KW-1185">Reference proteome</keyword>
<reference evidence="1 2" key="1">
    <citation type="submission" date="2020-08" db="EMBL/GenBank/DDBJ databases">
        <title>Genomic Encyclopedia of Type Strains, Phase III (KMG-III): the genomes of soil and plant-associated and newly described type strains.</title>
        <authorList>
            <person name="Whitman W."/>
        </authorList>
    </citation>
    <scope>NUCLEOTIDE SEQUENCE [LARGE SCALE GENOMIC DNA]</scope>
    <source>
        <strain evidence="1 2">CECT 7015</strain>
    </source>
</reference>
<dbReference type="AlphaFoldDB" id="A0A839UH36"/>
<dbReference type="RefSeq" id="WP_183664023.1">
    <property type="nucleotide sequence ID" value="NZ_JACHXN010000017.1"/>
</dbReference>
<proteinExistence type="predicted"/>
<organism evidence="1 2">
    <name type="scientific">Phyllobacterium trifolii</name>
    <dbReference type="NCBI Taxonomy" id="300193"/>
    <lineage>
        <taxon>Bacteria</taxon>
        <taxon>Pseudomonadati</taxon>
        <taxon>Pseudomonadota</taxon>
        <taxon>Alphaproteobacteria</taxon>
        <taxon>Hyphomicrobiales</taxon>
        <taxon>Phyllobacteriaceae</taxon>
        <taxon>Phyllobacterium</taxon>
    </lineage>
</organism>
<dbReference type="Gene3D" id="3.40.50.720">
    <property type="entry name" value="NAD(P)-binding Rossmann-like Domain"/>
    <property type="match status" value="1"/>
</dbReference>
<dbReference type="InterPro" id="IPR036291">
    <property type="entry name" value="NAD(P)-bd_dom_sf"/>
</dbReference>
<gene>
    <name evidence="1" type="ORF">FHS21_004613</name>
</gene>
<name>A0A839UH36_9HYPH</name>
<protein>
    <submittedName>
        <fullName evidence="1">NADPH:quinone reductase-like Zn-dependent oxidoreductase</fullName>
    </submittedName>
</protein>
<sequence length="78" mass="7884">MPVVSIVSGPVGSTGADHVIVDTEGHFAEEALYLTGGEGVHVVYGGSGSSFDLLPRSVAPVRSAGTGRCSVGPVRWTS</sequence>